<keyword evidence="2" id="KW-0808">Transferase</keyword>
<gene>
    <name evidence="7" type="ORF">PPSIR1_21144</name>
</gene>
<organism evidence="7 8">
    <name type="scientific">Plesiocystis pacifica SIR-1</name>
    <dbReference type="NCBI Taxonomy" id="391625"/>
    <lineage>
        <taxon>Bacteria</taxon>
        <taxon>Pseudomonadati</taxon>
        <taxon>Myxococcota</taxon>
        <taxon>Polyangia</taxon>
        <taxon>Nannocystales</taxon>
        <taxon>Nannocystaceae</taxon>
        <taxon>Plesiocystis</taxon>
    </lineage>
</organism>
<dbReference type="PANTHER" id="PTHR43671:SF13">
    <property type="entry name" value="SERINE_THREONINE-PROTEIN KINASE NEK2"/>
    <property type="match status" value="1"/>
</dbReference>
<feature type="domain" description="Protein kinase" evidence="6">
    <location>
        <begin position="1"/>
        <end position="231"/>
    </location>
</feature>
<proteinExistence type="predicted"/>
<evidence type="ECO:0000313" key="7">
    <source>
        <dbReference type="EMBL" id="EDM79575.1"/>
    </source>
</evidence>
<dbReference type="CDD" id="cd14014">
    <property type="entry name" value="STKc_PknB_like"/>
    <property type="match status" value="1"/>
</dbReference>
<protein>
    <recommendedName>
        <fullName evidence="1">non-specific serine/threonine protein kinase</fullName>
        <ecNumber evidence="1">2.7.11.1</ecNumber>
    </recommendedName>
</protein>
<evidence type="ECO:0000259" key="6">
    <source>
        <dbReference type="PROSITE" id="PS50011"/>
    </source>
</evidence>
<sequence length="339" mass="36777">MDALLGRVVVIKSLEHPEALAEARAASEARHPNVVGVHGFGEHEGRGYIVLEFCEGQTLDQWSLGRPWREVLARIIEVGDGLLHCHRRLLVHGDVKPANIIVTRGRAVLIDFGLAGRPDLAETFAGTPGYIAPELLQGRRSPSNDVFALACTAWACLFGTHPHAGSSASTLLIAATERELQRPARLPRGMPEALVRVLASALEPEQAKRPELAEWLAQLRQAAAPPRRPHVTRLPIALAVLFVVALPYAAHIAALTPGVAARVYRAPVDERPMHEVVSANILRIADAKDIPLTEIADKAGLDRREFFAVLEGEKEGDFDWLIAVARALGVPASQLVLET</sequence>
<dbReference type="eggNOG" id="COG0515">
    <property type="taxonomic scope" value="Bacteria"/>
</dbReference>
<dbReference type="STRING" id="391625.PPSIR1_21144"/>
<dbReference type="InterPro" id="IPR008271">
    <property type="entry name" value="Ser/Thr_kinase_AS"/>
</dbReference>
<dbReference type="SUPFAM" id="SSF56112">
    <property type="entry name" value="Protein kinase-like (PK-like)"/>
    <property type="match status" value="1"/>
</dbReference>
<dbReference type="Proteomes" id="UP000005801">
    <property type="component" value="Unassembled WGS sequence"/>
</dbReference>
<dbReference type="GO" id="GO:0003677">
    <property type="term" value="F:DNA binding"/>
    <property type="evidence" value="ECO:0007669"/>
    <property type="project" value="InterPro"/>
</dbReference>
<keyword evidence="3" id="KW-0547">Nucleotide-binding</keyword>
<evidence type="ECO:0000256" key="1">
    <source>
        <dbReference type="ARBA" id="ARBA00012513"/>
    </source>
</evidence>
<accession>A6G3G8</accession>
<dbReference type="GO" id="GO:0004674">
    <property type="term" value="F:protein serine/threonine kinase activity"/>
    <property type="evidence" value="ECO:0007669"/>
    <property type="project" value="UniProtKB-KW"/>
</dbReference>
<comment type="caution">
    <text evidence="7">The sequence shown here is derived from an EMBL/GenBank/DDBJ whole genome shotgun (WGS) entry which is preliminary data.</text>
</comment>
<dbReference type="Pfam" id="PF00069">
    <property type="entry name" value="Pkinase"/>
    <property type="match status" value="1"/>
</dbReference>
<keyword evidence="8" id="KW-1185">Reference proteome</keyword>
<dbReference type="OrthoDB" id="9801841at2"/>
<dbReference type="InterPro" id="IPR050660">
    <property type="entry name" value="NEK_Ser/Thr_kinase"/>
</dbReference>
<dbReference type="InterPro" id="IPR010982">
    <property type="entry name" value="Lambda_DNA-bd_dom_sf"/>
</dbReference>
<evidence type="ECO:0000313" key="8">
    <source>
        <dbReference type="Proteomes" id="UP000005801"/>
    </source>
</evidence>
<dbReference type="PROSITE" id="PS50011">
    <property type="entry name" value="PROTEIN_KINASE_DOM"/>
    <property type="match status" value="1"/>
</dbReference>
<dbReference type="GO" id="GO:0005524">
    <property type="term" value="F:ATP binding"/>
    <property type="evidence" value="ECO:0007669"/>
    <property type="project" value="UniProtKB-KW"/>
</dbReference>
<dbReference type="SUPFAM" id="SSF47413">
    <property type="entry name" value="lambda repressor-like DNA-binding domains"/>
    <property type="match status" value="1"/>
</dbReference>
<dbReference type="PROSITE" id="PS00108">
    <property type="entry name" value="PROTEIN_KINASE_ST"/>
    <property type="match status" value="1"/>
</dbReference>
<dbReference type="PANTHER" id="PTHR43671">
    <property type="entry name" value="SERINE/THREONINE-PROTEIN KINASE NEK"/>
    <property type="match status" value="1"/>
</dbReference>
<dbReference type="InterPro" id="IPR000719">
    <property type="entry name" value="Prot_kinase_dom"/>
</dbReference>
<evidence type="ECO:0000256" key="3">
    <source>
        <dbReference type="ARBA" id="ARBA00022741"/>
    </source>
</evidence>
<evidence type="ECO:0000256" key="4">
    <source>
        <dbReference type="ARBA" id="ARBA00022777"/>
    </source>
</evidence>
<dbReference type="RefSeq" id="WP_006971267.1">
    <property type="nucleotide sequence ID" value="NZ_ABCS01000018.1"/>
</dbReference>
<dbReference type="Gene3D" id="1.10.510.10">
    <property type="entry name" value="Transferase(Phosphotransferase) domain 1"/>
    <property type="match status" value="1"/>
</dbReference>
<evidence type="ECO:0000256" key="2">
    <source>
        <dbReference type="ARBA" id="ARBA00022679"/>
    </source>
</evidence>
<dbReference type="SMART" id="SM00220">
    <property type="entry name" value="S_TKc"/>
    <property type="match status" value="1"/>
</dbReference>
<keyword evidence="7" id="KW-0723">Serine/threonine-protein kinase</keyword>
<name>A6G3G8_9BACT</name>
<evidence type="ECO:0000256" key="5">
    <source>
        <dbReference type="ARBA" id="ARBA00022840"/>
    </source>
</evidence>
<keyword evidence="5" id="KW-0067">ATP-binding</keyword>
<reference evidence="7 8" key="1">
    <citation type="submission" date="2007-06" db="EMBL/GenBank/DDBJ databases">
        <authorList>
            <person name="Shimkets L."/>
            <person name="Ferriera S."/>
            <person name="Johnson J."/>
            <person name="Kravitz S."/>
            <person name="Beeson K."/>
            <person name="Sutton G."/>
            <person name="Rogers Y.-H."/>
            <person name="Friedman R."/>
            <person name="Frazier M."/>
            <person name="Venter J.C."/>
        </authorList>
    </citation>
    <scope>NUCLEOTIDE SEQUENCE [LARGE SCALE GENOMIC DNA]</scope>
    <source>
        <strain evidence="7 8">SIR-1</strain>
    </source>
</reference>
<dbReference type="EC" id="2.7.11.1" evidence="1"/>
<dbReference type="InterPro" id="IPR011009">
    <property type="entry name" value="Kinase-like_dom_sf"/>
</dbReference>
<dbReference type="AlphaFoldDB" id="A6G3G8"/>
<keyword evidence="4 7" id="KW-0418">Kinase</keyword>
<dbReference type="EMBL" id="ABCS01000018">
    <property type="protein sequence ID" value="EDM79575.1"/>
    <property type="molecule type" value="Genomic_DNA"/>
</dbReference>